<feature type="compositionally biased region" description="Gly residues" evidence="4">
    <location>
        <begin position="1742"/>
        <end position="1757"/>
    </location>
</feature>
<dbReference type="PANTHER" id="PTHR14919">
    <property type="entry name" value="KPL2-RELATED"/>
    <property type="match status" value="1"/>
</dbReference>
<keyword evidence="7" id="KW-1185">Reference proteome</keyword>
<dbReference type="PROSITE" id="PS00018">
    <property type="entry name" value="EF_HAND_1"/>
    <property type="match status" value="1"/>
</dbReference>
<dbReference type="InterPro" id="IPR018247">
    <property type="entry name" value="EF_Hand_1_Ca_BS"/>
</dbReference>
<dbReference type="GO" id="GO:0004017">
    <property type="term" value="F:AMP kinase activity"/>
    <property type="evidence" value="ECO:0007669"/>
    <property type="project" value="InterPro"/>
</dbReference>
<dbReference type="Gene3D" id="1.10.418.10">
    <property type="entry name" value="Calponin-like domain"/>
    <property type="match status" value="1"/>
</dbReference>
<dbReference type="PROSITE" id="PS00113">
    <property type="entry name" value="ADENYLATE_KINASE"/>
    <property type="match status" value="1"/>
</dbReference>
<dbReference type="SUPFAM" id="SSF57774">
    <property type="entry name" value="Microbial and mitochondrial ADK, insert 'zinc finger' domain"/>
    <property type="match status" value="1"/>
</dbReference>
<feature type="compositionally biased region" description="Basic and acidic residues" evidence="4">
    <location>
        <begin position="1413"/>
        <end position="1423"/>
    </location>
</feature>
<dbReference type="Proteomes" id="UP001165080">
    <property type="component" value="Unassembled WGS sequence"/>
</dbReference>
<dbReference type="InterPro" id="IPR001715">
    <property type="entry name" value="CH_dom"/>
</dbReference>
<dbReference type="InterPro" id="IPR011992">
    <property type="entry name" value="EF-hand-dom_pair"/>
</dbReference>
<evidence type="ECO:0000256" key="4">
    <source>
        <dbReference type="SAM" id="MobiDB-lite"/>
    </source>
</evidence>
<keyword evidence="3" id="KW-0175">Coiled coil</keyword>
<dbReference type="PANTHER" id="PTHR14919:SF0">
    <property type="entry name" value="SPERM FLAGELLAR PROTEIN 2"/>
    <property type="match status" value="1"/>
</dbReference>
<dbReference type="InterPro" id="IPR027417">
    <property type="entry name" value="P-loop_NTPase"/>
</dbReference>
<evidence type="ECO:0000259" key="5">
    <source>
        <dbReference type="PROSITE" id="PS50021"/>
    </source>
</evidence>
<dbReference type="GO" id="GO:0005737">
    <property type="term" value="C:cytoplasm"/>
    <property type="evidence" value="ECO:0007669"/>
    <property type="project" value="UniProtKB-ARBA"/>
</dbReference>
<dbReference type="EMBL" id="BRXU01000004">
    <property type="protein sequence ID" value="GLC51118.1"/>
    <property type="molecule type" value="Genomic_DNA"/>
</dbReference>
<dbReference type="Pfam" id="PF22946">
    <property type="entry name" value="SPEF2_D5"/>
    <property type="match status" value="1"/>
</dbReference>
<feature type="compositionally biased region" description="Gly residues" evidence="4">
    <location>
        <begin position="1896"/>
        <end position="1914"/>
    </location>
</feature>
<dbReference type="InterPro" id="IPR033690">
    <property type="entry name" value="Adenylat_kinase_CS"/>
</dbReference>
<organism evidence="6 7">
    <name type="scientific">Pleodorina starrii</name>
    <dbReference type="NCBI Taxonomy" id="330485"/>
    <lineage>
        <taxon>Eukaryota</taxon>
        <taxon>Viridiplantae</taxon>
        <taxon>Chlorophyta</taxon>
        <taxon>core chlorophytes</taxon>
        <taxon>Chlorophyceae</taxon>
        <taxon>CS clade</taxon>
        <taxon>Chlamydomonadales</taxon>
        <taxon>Volvocaceae</taxon>
        <taxon>Pleodorina</taxon>
    </lineage>
</organism>
<proteinExistence type="inferred from homology"/>
<sequence length="1960" mass="206942">MSDLLRTWLVEELGLPISDNLERDFASGYLFGQLLNKYNLQPDVEHFDSKRMPDSIINNYTRLQPTFKRLGVHLDTRVVNMLIREEAGVAPRLLYSIKQNVASLNKSLTKFQHTGSLGRTMGASVSPSRALLEAQKHNTSKEKYDTSAHRQFEDLMRLQAANPNQVMESIHLSKFADEGLRQQREALATLLRERAQQAAQRDTFRAGQMEKMGSARSDKAQKLSRDDAVHAALLKRKEEMEREELRVELALSEKARRKKLEELHHAALDVHGGIDAFEINMKRLVRGDTGEGEEVLAPPAGKTPMEHMEQMKSRAAATAKLLEDTAAYMRGVKEARAEDIASKREREARRRKMVVEQQAAAATAERKAQLDALVSALQRQSAEEQRLAARLWQVSQEKEVMRENRLLRERQYAERRERDWEETLRREAEMHRSMREAYEAEAALEMEAWRAAQAARAEAKAAKHAAFAREVAYQLVGLAERAAEYRLATGNLVPRREWRQWLALFAAGDPQLGLPPPPPGTDAAVQEAAAAETAKRLGRALVGDYLVCSGDWLREQGPIGHDELLGQVVGELAILARGPPPQPELPAIENLPLRLAVVGAPFSGKTTVAQDLAKKYRLLLLNPEALVADAMAAAQAHEAAVAAAEAAAAAPPPRTPTSAQGSRPLTPASPASATAAAAAAAAGGDGADAVDAGPPQPSVKAQLGAQIAAALQAGGDVPDEVLVRLVVQGMKDAAEWSPPVQPDPKVKGKGAGAKAGAAPASGKAAAAAAAAAAQAQAAGNEPRGFVVDGFPRTAAQAVMLERLLTGLDLDSEQALIDAASIVAPPPASALPQVGRPLVSGLDAVVVCGLADPELALKRALGRRLDPDTGRVYHLEFDPPPANDPGLSARLREVADASNDAQQIQHRLASQSELAAALDEWLRRFSRLRRPVDGTGPLGEVLASAGDIAEGLLRAKAAAASGRAAAEAAGKARASAEQAHEYAELAQGAAESAARELLAAKRAEIQATALLNSGKNPDPAATEVLKAQAAAKCAEQLKVARVAVGDANSHAERATSSAAAAAEAVERARKSLGDAEVSAHAESEAAAAASEAAAAARGAQEAAAKAIAAREAAAVAAAEAERLAAATELPADASVSFPRPATVLAAGDGAAAADGATAGAEGAGAPAEPAQQPQPLPQALAASLQAEWQTLEACYLDGLSLGFSGLAEQHAAAQRHFDGMRARFRELLQRPDEKPALVTKFLAAFNGVEADLRGSREARGELMLRCEELRDQLWALCDRKMEEAEAQRAAVAADSFVADHCGLLGQQFIALVQVEADRFAAALNFLRSYGASKWAPLFAPREPPALPDVAAPDLLAGGVPLELKDKIDPKSKTAVAMPAWVAQLEQRAPPLALACKLLLALAKTTLTSWEPAPEDPKKAKREAASKMASKKGKGGGEEEEAPVDPRVAEAHTAELLAGCGREVVILEARLALLAERCLGQMDEIYGLATGTTAKLGEWIRARYRAECAAVAALEKVSKAAAAAGEQLPHDLRLQDEYLLLDEGGLLVDAPPPLPRPAPREAQPLGGLLSTKQLGALTAAFLSAAPSGFMRLQDAAEMLCRLAAEGALPEPWRSASVASMLGALRLYDPLYSTYLDWRELVAHLVVAAFPLIARADCAEMADQVDICAEVDKDKDGLLTQEEWSAAELWFQYRAAQPGSAPSPSAASPAPGEPASESRRERSELPAESEQAQQPASTVESGAAGASGSGSGAGGGGGSGESWPDPVAAPPPSTPPVDDGQYDSPGALKQVLWALFSSPSPDGTPRLDYRACLLYLCADRDAFAGIKKAFSVATANISSNARANADQVFRIAYPLGPDAGAELHRSPFSKEEVTAVVKAVWESRSAPKPGLPGSRGTTPPGGGGRASGTPPGGGGRAGSAAAAAAANPMVSAEQLMYSAGGERFVKRMLERYAWKDSFVATRL</sequence>
<evidence type="ECO:0000313" key="6">
    <source>
        <dbReference type="EMBL" id="GLC51118.1"/>
    </source>
</evidence>
<evidence type="ECO:0000313" key="7">
    <source>
        <dbReference type="Proteomes" id="UP001165080"/>
    </source>
</evidence>
<dbReference type="InterPro" id="IPR036872">
    <property type="entry name" value="CH_dom_sf"/>
</dbReference>
<evidence type="ECO:0000256" key="3">
    <source>
        <dbReference type="SAM" id="Coils"/>
    </source>
</evidence>
<feature type="region of interest" description="Disordered" evidence="4">
    <location>
        <begin position="645"/>
        <end position="679"/>
    </location>
</feature>
<dbReference type="SUPFAM" id="SSF47473">
    <property type="entry name" value="EF-hand"/>
    <property type="match status" value="1"/>
</dbReference>
<dbReference type="SUPFAM" id="SSF52540">
    <property type="entry name" value="P-loop containing nucleoside triphosphate hydrolases"/>
    <property type="match status" value="1"/>
</dbReference>
<dbReference type="InterPro" id="IPR054517">
    <property type="entry name" value="SPEF2_D5"/>
</dbReference>
<gene>
    <name evidence="6" type="primary">PLESTBF000994</name>
    <name evidence="6" type="ORF">PLESTB_000467700</name>
</gene>
<feature type="region of interest" description="Disordered" evidence="4">
    <location>
        <begin position="1882"/>
        <end position="1917"/>
    </location>
</feature>
<feature type="region of interest" description="Disordered" evidence="4">
    <location>
        <begin position="1154"/>
        <end position="1173"/>
    </location>
</feature>
<accession>A0A9W6EZJ1</accession>
<dbReference type="Pfam" id="PF24082">
    <property type="entry name" value="SPEF2_C"/>
    <property type="match status" value="1"/>
</dbReference>
<comment type="similarity">
    <text evidence="1">Belongs to the adenylate kinase family.</text>
</comment>
<dbReference type="Gene3D" id="3.40.50.300">
    <property type="entry name" value="P-loop containing nucleotide triphosphate hydrolases"/>
    <property type="match status" value="1"/>
</dbReference>
<dbReference type="Pfam" id="PF06294">
    <property type="entry name" value="CH_2"/>
    <property type="match status" value="1"/>
</dbReference>
<feature type="domain" description="Calponin-homology (CH)" evidence="5">
    <location>
        <begin position="1"/>
        <end position="112"/>
    </location>
</feature>
<feature type="region of interest" description="Disordered" evidence="4">
    <location>
        <begin position="1694"/>
        <end position="1781"/>
    </location>
</feature>
<keyword evidence="2" id="KW-0106">Calcium</keyword>
<feature type="region of interest" description="Disordered" evidence="4">
    <location>
        <begin position="1408"/>
        <end position="1442"/>
    </location>
</feature>
<feature type="coiled-coil region" evidence="3">
    <location>
        <begin position="235"/>
        <end position="262"/>
    </location>
</feature>
<feature type="compositionally biased region" description="Low complexity" evidence="4">
    <location>
        <begin position="666"/>
        <end position="679"/>
    </location>
</feature>
<evidence type="ECO:0000256" key="1">
    <source>
        <dbReference type="ARBA" id="ARBA00007220"/>
    </source>
</evidence>
<dbReference type="InterPro" id="IPR036193">
    <property type="entry name" value="ADK_active_lid_dom_sf"/>
</dbReference>
<reference evidence="6 7" key="1">
    <citation type="journal article" date="2023" name="Commun. Biol.">
        <title>Reorganization of the ancestral sex-determining regions during the evolution of trioecy in Pleodorina starrii.</title>
        <authorList>
            <person name="Takahashi K."/>
            <person name="Suzuki S."/>
            <person name="Kawai-Toyooka H."/>
            <person name="Yamamoto K."/>
            <person name="Hamaji T."/>
            <person name="Ootsuki R."/>
            <person name="Yamaguchi H."/>
            <person name="Kawachi M."/>
            <person name="Higashiyama T."/>
            <person name="Nozaki H."/>
        </authorList>
    </citation>
    <scope>NUCLEOTIDE SEQUENCE [LARGE SCALE GENOMIC DNA]</scope>
    <source>
        <strain evidence="6 7">NIES-4479</strain>
    </source>
</reference>
<dbReference type="InterPro" id="IPR010441">
    <property type="entry name" value="CH_2"/>
</dbReference>
<feature type="region of interest" description="Disordered" evidence="4">
    <location>
        <begin position="735"/>
        <end position="754"/>
    </location>
</feature>
<evidence type="ECO:0000256" key="2">
    <source>
        <dbReference type="ARBA" id="ARBA00022837"/>
    </source>
</evidence>
<feature type="compositionally biased region" description="Basic and acidic residues" evidence="4">
    <location>
        <begin position="1713"/>
        <end position="1722"/>
    </location>
</feature>
<feature type="compositionally biased region" description="Low complexity" evidence="4">
    <location>
        <begin position="1694"/>
        <end position="1712"/>
    </location>
</feature>
<name>A0A9W6EZJ1_9CHLO</name>
<dbReference type="InterPro" id="IPR056199">
    <property type="entry name" value="SPEF2_C"/>
</dbReference>
<feature type="compositionally biased region" description="Polar residues" evidence="4">
    <location>
        <begin position="1728"/>
        <end position="1737"/>
    </location>
</feature>
<dbReference type="InterPro" id="IPR052634">
    <property type="entry name" value="Sperm_flagellar-bone_growth"/>
</dbReference>
<protein>
    <recommendedName>
        <fullName evidence="5">Calponin-homology (CH) domain-containing protein</fullName>
    </recommendedName>
</protein>
<comment type="caution">
    <text evidence="6">The sequence shown here is derived from an EMBL/GenBank/DDBJ whole genome shotgun (WGS) entry which is preliminary data.</text>
</comment>
<dbReference type="PROSITE" id="PS50021">
    <property type="entry name" value="CH"/>
    <property type="match status" value="1"/>
</dbReference>